<keyword evidence="3" id="KW-1185">Reference proteome</keyword>
<protein>
    <submittedName>
        <fullName evidence="2">Uncharacterized protein</fullName>
    </submittedName>
</protein>
<keyword evidence="1" id="KW-0472">Membrane</keyword>
<keyword evidence="1" id="KW-1133">Transmembrane helix</keyword>
<comment type="caution">
    <text evidence="2">The sequence shown here is derived from an EMBL/GenBank/DDBJ whole genome shotgun (WGS) entry which is preliminary data.</text>
</comment>
<feature type="transmembrane region" description="Helical" evidence="1">
    <location>
        <begin position="6"/>
        <end position="27"/>
    </location>
</feature>
<organism evidence="2 3">
    <name type="scientific">Lysobacter firmicutimachus</name>
    <dbReference type="NCBI Taxonomy" id="1792846"/>
    <lineage>
        <taxon>Bacteria</taxon>
        <taxon>Pseudomonadati</taxon>
        <taxon>Pseudomonadota</taxon>
        <taxon>Gammaproteobacteria</taxon>
        <taxon>Lysobacterales</taxon>
        <taxon>Lysobacteraceae</taxon>
        <taxon>Lysobacter</taxon>
    </lineage>
</organism>
<dbReference type="RefSeq" id="WP_336131067.1">
    <property type="nucleotide sequence ID" value="NZ_JBANDL010000002.1"/>
</dbReference>
<dbReference type="Proteomes" id="UP001387215">
    <property type="component" value="Unassembled WGS sequence"/>
</dbReference>
<evidence type="ECO:0000256" key="1">
    <source>
        <dbReference type="SAM" id="Phobius"/>
    </source>
</evidence>
<reference evidence="2 3" key="1">
    <citation type="submission" date="2024-02" db="EMBL/GenBank/DDBJ databases">
        <title>Lysobacter Genome Sequencing and Mining.</title>
        <authorList>
            <person name="Bierman J."/>
            <person name="Walker M.C."/>
        </authorList>
    </citation>
    <scope>NUCLEOTIDE SEQUENCE [LARGE SCALE GENOMIC DNA]</scope>
    <source>
        <strain evidence="2 3">PB6250</strain>
    </source>
</reference>
<dbReference type="EMBL" id="JBANDL010000002">
    <property type="protein sequence ID" value="MEI2453842.1"/>
    <property type="molecule type" value="Genomic_DNA"/>
</dbReference>
<feature type="transmembrane region" description="Helical" evidence="1">
    <location>
        <begin position="34"/>
        <end position="54"/>
    </location>
</feature>
<keyword evidence="1" id="KW-0812">Transmembrane</keyword>
<feature type="transmembrane region" description="Helical" evidence="1">
    <location>
        <begin position="89"/>
        <end position="109"/>
    </location>
</feature>
<proteinExistence type="predicted"/>
<gene>
    <name evidence="2" type="ORF">V2J18_04015</name>
</gene>
<evidence type="ECO:0000313" key="2">
    <source>
        <dbReference type="EMBL" id="MEI2453842.1"/>
    </source>
</evidence>
<accession>A0ABU8CYV6</accession>
<name>A0ABU8CYV6_9GAMM</name>
<evidence type="ECO:0000313" key="3">
    <source>
        <dbReference type="Proteomes" id="UP001387215"/>
    </source>
</evidence>
<sequence length="125" mass="13137">MMAVLSVVDGLACGVIAWVCGALLLSAHGDRARAIAVNFGLLMLAVGTVALAFLPSAQSAEAVWALRAVKLGGAVVAADLYGQRLGWAAQARAVYGWLANCLIQARIFWRRVRTWSARPRSGGAT</sequence>